<keyword evidence="2" id="KW-1185">Reference proteome</keyword>
<protein>
    <recommendedName>
        <fullName evidence="3">DUF11 domain-containing protein</fullName>
    </recommendedName>
</protein>
<dbReference type="Proteomes" id="UP001631949">
    <property type="component" value="Unassembled WGS sequence"/>
</dbReference>
<reference evidence="1 2" key="1">
    <citation type="journal article" date="2016" name="Int. J. Syst. Evol. Microbiol.">
        <title>Peptococcus simiae sp. nov., isolated from rhesus macaque faeces and emended description of the genus Peptococcus.</title>
        <authorList>
            <person name="Shkoporov A.N."/>
            <person name="Efimov B.A."/>
            <person name="Kondova I."/>
            <person name="Ouwerling B."/>
            <person name="Chaplin A.V."/>
            <person name="Shcherbakova V.A."/>
            <person name="Langermans J.A.M."/>
        </authorList>
    </citation>
    <scope>NUCLEOTIDE SEQUENCE [LARGE SCALE GENOMIC DNA]</scope>
    <source>
        <strain evidence="1 2">M108</strain>
    </source>
</reference>
<evidence type="ECO:0008006" key="3">
    <source>
        <dbReference type="Google" id="ProtNLM"/>
    </source>
</evidence>
<gene>
    <name evidence="1" type="ORF">ACKQTC_07030</name>
</gene>
<proteinExistence type="predicted"/>
<organism evidence="1 2">
    <name type="scientific">Peptococcus simiae</name>
    <dbReference type="NCBI Taxonomy" id="1643805"/>
    <lineage>
        <taxon>Bacteria</taxon>
        <taxon>Bacillati</taxon>
        <taxon>Bacillota</taxon>
        <taxon>Clostridia</taxon>
        <taxon>Eubacteriales</taxon>
        <taxon>Peptococcaceae</taxon>
        <taxon>Peptococcus</taxon>
    </lineage>
</organism>
<evidence type="ECO:0000313" key="2">
    <source>
        <dbReference type="Proteomes" id="UP001631949"/>
    </source>
</evidence>
<dbReference type="RefSeq" id="WP_408977732.1">
    <property type="nucleotide sequence ID" value="NZ_JBJUVG010000010.1"/>
</dbReference>
<sequence>MSSALVDTLPSEVQLIGQPTLQGKTDGEGLAMVGGSTVTQPIGDIAPGESVKVTYTVQVKKGTAKEVTYKKGASENELDKLRKQHAVTLTNTANATGENGTGGATDDKVKVPPVLVPEEGGGMVPPTFDKGKPTLEKTSEKDIVDLATRDGARNTYTIKLTNSTDKVWKDIKVTDVLDTSRLTFLDSEPPCVSARGSFLWT</sequence>
<evidence type="ECO:0000313" key="1">
    <source>
        <dbReference type="EMBL" id="MFM9414117.1"/>
    </source>
</evidence>
<name>A0ABW9GZS4_9FIRM</name>
<dbReference type="EMBL" id="JBJUVG010000010">
    <property type="protein sequence ID" value="MFM9414117.1"/>
    <property type="molecule type" value="Genomic_DNA"/>
</dbReference>
<accession>A0ABW9GZS4</accession>
<comment type="caution">
    <text evidence="1">The sequence shown here is derived from an EMBL/GenBank/DDBJ whole genome shotgun (WGS) entry which is preliminary data.</text>
</comment>